<dbReference type="OrthoDB" id="188084at2"/>
<dbReference type="InterPro" id="IPR032698">
    <property type="entry name" value="SirB1_N"/>
</dbReference>
<evidence type="ECO:0000256" key="1">
    <source>
        <dbReference type="ARBA" id="ARBA00007100"/>
    </source>
</evidence>
<evidence type="ECO:0000313" key="4">
    <source>
        <dbReference type="Proteomes" id="UP000298616"/>
    </source>
</evidence>
<dbReference type="Pfam" id="PF13369">
    <property type="entry name" value="Transglut_core2"/>
    <property type="match status" value="1"/>
</dbReference>
<dbReference type="PANTHER" id="PTHR31350">
    <property type="entry name" value="SI:DKEY-261L7.2"/>
    <property type="match status" value="1"/>
</dbReference>
<gene>
    <name evidence="3" type="ORF">DCC35_04580</name>
</gene>
<dbReference type="AlphaFoldDB" id="A0A4D7JT07"/>
<dbReference type="Proteomes" id="UP000298616">
    <property type="component" value="Chromosome"/>
</dbReference>
<dbReference type="KEGG" id="fpf:DCC35_04580"/>
<dbReference type="EMBL" id="CP028923">
    <property type="protein sequence ID" value="QCK14075.1"/>
    <property type="molecule type" value="Genomic_DNA"/>
</dbReference>
<evidence type="ECO:0000313" key="3">
    <source>
        <dbReference type="EMBL" id="QCK14075.1"/>
    </source>
</evidence>
<protein>
    <recommendedName>
        <fullName evidence="2">Protein SirB1 N-terminal domain-containing protein</fullName>
    </recommendedName>
</protein>
<dbReference type="PANTHER" id="PTHR31350:SF21">
    <property type="entry name" value="F-BOX ONLY PROTEIN 21"/>
    <property type="match status" value="1"/>
</dbReference>
<feature type="domain" description="Protein SirB1 N-terminal" evidence="2">
    <location>
        <begin position="104"/>
        <end position="250"/>
    </location>
</feature>
<comment type="similarity">
    <text evidence="1">Belongs to the UPF0162 family.</text>
</comment>
<proteinExistence type="inferred from homology"/>
<accession>A0A4D7JT07</accession>
<dbReference type="RefSeq" id="WP_137089669.1">
    <property type="nucleotide sequence ID" value="NZ_CP028923.1"/>
</dbReference>
<keyword evidence="4" id="KW-1185">Reference proteome</keyword>
<name>A0A4D7JT07_9BACT</name>
<sequence length="281" mass="33432">MEEKELKALVSLLDEEDENILGHVEQKIRSLGDRIIPVLEKEWERNLNPVVQERIENIIHSLQFENLKEKLTEWSEEEEPELLDGLFLVAKYQYPDLEYQLLTDKLNDIYLDTWLLFKDNMHYYDQIRTLNSIFFNKYKFSGNTKNFHSPTNSFINAVLESGKGNPILLCSIYMIVANRLNIPLYGVNLPNLFILMYKNKQTEFYLNVFNRGLIFREEDIDNYLENIHVPKKPEYYQPCTNKDIIKRVLRNLIMAFESLEDQEKTEEIRELLQIFMPLPGL</sequence>
<organism evidence="3 4">
    <name type="scientific">Mangrovivirga cuniculi</name>
    <dbReference type="NCBI Taxonomy" id="2715131"/>
    <lineage>
        <taxon>Bacteria</taxon>
        <taxon>Pseudomonadati</taxon>
        <taxon>Bacteroidota</taxon>
        <taxon>Cytophagia</taxon>
        <taxon>Cytophagales</taxon>
        <taxon>Mangrovivirgaceae</taxon>
        <taxon>Mangrovivirga</taxon>
    </lineage>
</organism>
<reference evidence="3 4" key="1">
    <citation type="submission" date="2018-04" db="EMBL/GenBank/DDBJ databases">
        <title>Complete genome uncultured novel isolate.</title>
        <authorList>
            <person name="Merlino G."/>
        </authorList>
    </citation>
    <scope>NUCLEOTIDE SEQUENCE [LARGE SCALE GENOMIC DNA]</scope>
    <source>
        <strain evidence="4">R1DC9</strain>
    </source>
</reference>
<evidence type="ECO:0000259" key="2">
    <source>
        <dbReference type="Pfam" id="PF13369"/>
    </source>
</evidence>